<proteinExistence type="predicted"/>
<protein>
    <submittedName>
        <fullName evidence="1">Uncharacterized protein</fullName>
    </submittedName>
</protein>
<evidence type="ECO:0000313" key="2">
    <source>
        <dbReference type="Proteomes" id="UP000000758"/>
    </source>
</evidence>
<name>A0RZ87_CENSY</name>
<evidence type="ECO:0000313" key="1">
    <source>
        <dbReference type="EMBL" id="ABK78654.1"/>
    </source>
</evidence>
<dbReference type="HOGENOM" id="CLU_1431588_0_0_2"/>
<dbReference type="EnsemblBacteria" id="ABK78654">
    <property type="protein sequence ID" value="ABK78654"/>
    <property type="gene ID" value="CENSYa_2051"/>
</dbReference>
<dbReference type="AlphaFoldDB" id="A0RZ87"/>
<organism evidence="1 2">
    <name type="scientific">Cenarchaeum symbiosum (strain A)</name>
    <dbReference type="NCBI Taxonomy" id="414004"/>
    <lineage>
        <taxon>Archaea</taxon>
        <taxon>Nitrososphaerota</taxon>
        <taxon>Candidatus Cenarchaeales</taxon>
        <taxon>Candidatus Cenarchaeaceae</taxon>
        <taxon>Candidatus Cenarchaeum</taxon>
    </lineage>
</organism>
<reference evidence="1 2" key="1">
    <citation type="journal article" date="2006" name="Proc. Natl. Acad. Sci. U.S.A.">
        <title>Genomic analysis of the uncultivated marine crenarchaeote Cenarchaeum symbiosum.</title>
        <authorList>
            <person name="Hallam S.J."/>
            <person name="Konstantinidis K.T."/>
            <person name="Putnam N."/>
            <person name="Schleper C."/>
            <person name="Watanabe Y."/>
            <person name="Sugahara J."/>
            <person name="Preston C."/>
            <person name="de la Torre J."/>
            <person name="Richardson P.M."/>
            <person name="DeLong E.F."/>
        </authorList>
    </citation>
    <scope>NUCLEOTIDE SEQUENCE [LARGE SCALE GENOMIC DNA]</scope>
    <source>
        <strain evidence="2">A</strain>
    </source>
</reference>
<keyword evidence="2" id="KW-1185">Reference proteome</keyword>
<gene>
    <name evidence="1" type="ordered locus">CENSYa_2051</name>
</gene>
<sequence>MENYIVAKSIGVYNVVALILRANQQNPCGRTVIQKLTYFWSLLVSPINGVFFEPHYYGPYSSRLQRALHEMTSYAYLVENMTPDSVYRTYHYQLSNNGIELALRAYDMYKDNFEKIQKIINVCRDDSVLRAYELSLAAKIFYISDKMDVGKISPIPKNTTAIISAATKYGWNMTQTEVTKGSKILSKLTSMYPPLHQGQNSLPD</sequence>
<dbReference type="STRING" id="414004.CENSYa_2051"/>
<dbReference type="EMBL" id="DP000238">
    <property type="protein sequence ID" value="ABK78654.1"/>
    <property type="molecule type" value="Genomic_DNA"/>
</dbReference>
<accession>A0RZ87</accession>
<dbReference type="Proteomes" id="UP000000758">
    <property type="component" value="Chromosome"/>
</dbReference>
<dbReference type="KEGG" id="csy:CENSYa_2051"/>